<gene>
    <name evidence="1" type="ORF">FHX59_007445</name>
</gene>
<dbReference type="Proteomes" id="UP000533533">
    <property type="component" value="Unassembled WGS sequence"/>
</dbReference>
<sequence>MANDPQTGTMLERPLYRWKPPLKVRAIEGQLWVEFRRPRRVAVGHKWAQSFYVQRGFQTDGTAKVIESGGALTEMRLKGRIAV</sequence>
<comment type="caution">
    <text evidence="1">The sequence shown here is derived from an EMBL/GenBank/DDBJ whole genome shotgun (WGS) entry which is preliminary data.</text>
</comment>
<organism evidence="1 2">
    <name type="scientific">Paraburkholderia silvatlantica</name>
    <dbReference type="NCBI Taxonomy" id="321895"/>
    <lineage>
        <taxon>Bacteria</taxon>
        <taxon>Pseudomonadati</taxon>
        <taxon>Pseudomonadota</taxon>
        <taxon>Betaproteobacteria</taxon>
        <taxon>Burkholderiales</taxon>
        <taxon>Burkholderiaceae</taxon>
        <taxon>Paraburkholderia</taxon>
    </lineage>
</organism>
<evidence type="ECO:0000313" key="1">
    <source>
        <dbReference type="EMBL" id="MBB2932955.1"/>
    </source>
</evidence>
<proteinExistence type="predicted"/>
<protein>
    <submittedName>
        <fullName evidence="1">Uncharacterized protein</fullName>
    </submittedName>
</protein>
<keyword evidence="2" id="KW-1185">Reference proteome</keyword>
<dbReference type="EMBL" id="JACHVZ010000039">
    <property type="protein sequence ID" value="MBB2932955.1"/>
    <property type="molecule type" value="Genomic_DNA"/>
</dbReference>
<accession>A0ABR6G1S1</accession>
<reference evidence="1 2" key="1">
    <citation type="submission" date="2020-08" db="EMBL/GenBank/DDBJ databases">
        <title>Genomic Encyclopedia of Type Strains, Phase IV (KMG-V): Genome sequencing to study the core and pangenomes of soil and plant-associated prokaryotes.</title>
        <authorList>
            <person name="Whitman W."/>
        </authorList>
    </citation>
    <scope>NUCLEOTIDE SEQUENCE [LARGE SCALE GENOMIC DNA]</scope>
    <source>
        <strain evidence="1 2">SRMrh-85</strain>
    </source>
</reference>
<dbReference type="RefSeq" id="WP_110389010.1">
    <property type="nucleotide sequence ID" value="NZ_JACHVZ010000039.1"/>
</dbReference>
<evidence type="ECO:0000313" key="2">
    <source>
        <dbReference type="Proteomes" id="UP000533533"/>
    </source>
</evidence>
<name>A0ABR6G1S1_9BURK</name>